<sequence length="93" mass="10076">MRKRFLTGILTGVLIVLVIGCGVGLVLAFTRNEGVSAFIDMLTSPFFWVLAIGFILLRGIAGWFTFSEGGSADERNWLNIDFGSSDDDDRAAG</sequence>
<organism evidence="2 3">
    <name type="scientific">Ponticaulis profundi</name>
    <dbReference type="NCBI Taxonomy" id="2665222"/>
    <lineage>
        <taxon>Bacteria</taxon>
        <taxon>Pseudomonadati</taxon>
        <taxon>Pseudomonadota</taxon>
        <taxon>Alphaproteobacteria</taxon>
        <taxon>Hyphomonadales</taxon>
        <taxon>Hyphomonadaceae</taxon>
        <taxon>Ponticaulis</taxon>
    </lineage>
</organism>
<name>A0ABW1S5G8_9PROT</name>
<dbReference type="RefSeq" id="WP_377374780.1">
    <property type="nucleotide sequence ID" value="NZ_JBHSSW010000003.1"/>
</dbReference>
<dbReference type="PROSITE" id="PS51257">
    <property type="entry name" value="PROKAR_LIPOPROTEIN"/>
    <property type="match status" value="1"/>
</dbReference>
<proteinExistence type="predicted"/>
<gene>
    <name evidence="2" type="ORF">ACFQDM_02050</name>
</gene>
<keyword evidence="1" id="KW-0472">Membrane</keyword>
<dbReference type="EMBL" id="JBHSSW010000003">
    <property type="protein sequence ID" value="MFC6196840.1"/>
    <property type="molecule type" value="Genomic_DNA"/>
</dbReference>
<evidence type="ECO:0000313" key="2">
    <source>
        <dbReference type="EMBL" id="MFC6196840.1"/>
    </source>
</evidence>
<feature type="transmembrane region" description="Helical" evidence="1">
    <location>
        <begin position="46"/>
        <end position="66"/>
    </location>
</feature>
<keyword evidence="1" id="KW-0812">Transmembrane</keyword>
<keyword evidence="1" id="KW-1133">Transmembrane helix</keyword>
<comment type="caution">
    <text evidence="2">The sequence shown here is derived from an EMBL/GenBank/DDBJ whole genome shotgun (WGS) entry which is preliminary data.</text>
</comment>
<feature type="transmembrane region" description="Helical" evidence="1">
    <location>
        <begin position="5"/>
        <end position="26"/>
    </location>
</feature>
<protein>
    <submittedName>
        <fullName evidence="2">Uncharacterized protein</fullName>
    </submittedName>
</protein>
<dbReference type="Proteomes" id="UP001596303">
    <property type="component" value="Unassembled WGS sequence"/>
</dbReference>
<accession>A0ABW1S5G8</accession>
<reference evidence="3" key="1">
    <citation type="journal article" date="2019" name="Int. J. Syst. Evol. Microbiol.">
        <title>The Global Catalogue of Microorganisms (GCM) 10K type strain sequencing project: providing services to taxonomists for standard genome sequencing and annotation.</title>
        <authorList>
            <consortium name="The Broad Institute Genomics Platform"/>
            <consortium name="The Broad Institute Genome Sequencing Center for Infectious Disease"/>
            <person name="Wu L."/>
            <person name="Ma J."/>
        </authorList>
    </citation>
    <scope>NUCLEOTIDE SEQUENCE [LARGE SCALE GENOMIC DNA]</scope>
    <source>
        <strain evidence="3">CGMCC-1.15741</strain>
    </source>
</reference>
<evidence type="ECO:0000256" key="1">
    <source>
        <dbReference type="SAM" id="Phobius"/>
    </source>
</evidence>
<evidence type="ECO:0000313" key="3">
    <source>
        <dbReference type="Proteomes" id="UP001596303"/>
    </source>
</evidence>
<keyword evidence="3" id="KW-1185">Reference proteome</keyword>